<dbReference type="EMBL" id="MVHS01000072">
    <property type="protein sequence ID" value="ORA64764.1"/>
    <property type="molecule type" value="Genomic_DNA"/>
</dbReference>
<keyword evidence="2" id="KW-1185">Reference proteome</keyword>
<dbReference type="STRING" id="444597.BST26_19700"/>
<protein>
    <submittedName>
        <fullName evidence="1">Uncharacterized protein</fullName>
    </submittedName>
</protein>
<dbReference type="RefSeq" id="WP_133053012.1">
    <property type="nucleotide sequence ID" value="NZ_AP022618.1"/>
</dbReference>
<dbReference type="Proteomes" id="UP000192801">
    <property type="component" value="Unassembled WGS sequence"/>
</dbReference>
<accession>A0A1X0CX67</accession>
<comment type="caution">
    <text evidence="1">The sequence shown here is derived from an EMBL/GenBank/DDBJ whole genome shotgun (WGS) entry which is preliminary data.</text>
</comment>
<reference evidence="1 2" key="1">
    <citation type="submission" date="2016-12" db="EMBL/GenBank/DDBJ databases">
        <title>The new phylogeny of genus Mycobacterium.</title>
        <authorList>
            <person name="Tortoli E."/>
            <person name="Trovato A."/>
            <person name="Cirillo D.M."/>
        </authorList>
    </citation>
    <scope>NUCLEOTIDE SEQUENCE [LARGE SCALE GENOMIC DNA]</scope>
    <source>
        <strain evidence="1 2">DSM 45130</strain>
    </source>
</reference>
<dbReference type="PROSITE" id="PS51257">
    <property type="entry name" value="PROKAR_LIPOPROTEIN"/>
    <property type="match status" value="1"/>
</dbReference>
<gene>
    <name evidence="1" type="ORF">BST26_19700</name>
</gene>
<organism evidence="1 2">
    <name type="scientific">Mycolicibacterium insubricum</name>
    <dbReference type="NCBI Taxonomy" id="444597"/>
    <lineage>
        <taxon>Bacteria</taxon>
        <taxon>Bacillati</taxon>
        <taxon>Actinomycetota</taxon>
        <taxon>Actinomycetes</taxon>
        <taxon>Mycobacteriales</taxon>
        <taxon>Mycobacteriaceae</taxon>
        <taxon>Mycolicibacterium</taxon>
    </lineage>
</organism>
<evidence type="ECO:0000313" key="1">
    <source>
        <dbReference type="EMBL" id="ORA64764.1"/>
    </source>
</evidence>
<sequence>MKAFRIAVAATMLSGAAIGLACPANAALDAGTYKMKITSTNQPRDFKVGSGQYWNAEDCGQDCRHVTIPNGDVPYDFQRSGSTWTAVNPNPPVGPGFTVTVDDNSLAGSMAYADGAQFGFQLTRN</sequence>
<dbReference type="OrthoDB" id="4762627at2"/>
<dbReference type="AlphaFoldDB" id="A0A1X0CX67"/>
<name>A0A1X0CX67_9MYCO</name>
<proteinExistence type="predicted"/>
<evidence type="ECO:0000313" key="2">
    <source>
        <dbReference type="Proteomes" id="UP000192801"/>
    </source>
</evidence>